<dbReference type="InterPro" id="IPR025444">
    <property type="entry name" value="Monooxy_af470"/>
</dbReference>
<organism evidence="1 2">
    <name type="scientific">Sphingomonas trueperi</name>
    <dbReference type="NCBI Taxonomy" id="53317"/>
    <lineage>
        <taxon>Bacteria</taxon>
        <taxon>Pseudomonadati</taxon>
        <taxon>Pseudomonadota</taxon>
        <taxon>Alphaproteobacteria</taxon>
        <taxon>Sphingomonadales</taxon>
        <taxon>Sphingomonadaceae</taxon>
        <taxon>Sphingomonas</taxon>
    </lineage>
</organism>
<evidence type="ECO:0000313" key="1">
    <source>
        <dbReference type="EMBL" id="NJB98257.1"/>
    </source>
</evidence>
<name>A0A7X5XZH3_9SPHN</name>
<dbReference type="AlphaFoldDB" id="A0A7X5XZH3"/>
<gene>
    <name evidence="1" type="ORF">GGR89_002588</name>
</gene>
<comment type="caution">
    <text evidence="1">The sequence shown here is derived from an EMBL/GenBank/DDBJ whole genome shotgun (WGS) entry which is preliminary data.</text>
</comment>
<sequence>MQANTLRETVDLAAYPELIVVILGFKLRRWRALPAMLRIGRGLAEIKKNPPDGLLAEDGMLFGWNHVGFRQYWRDLPSLEAFTRSAPHSIWWREFLKDPQGAGFWHEAYSARGIEAVYVNLPGQRLGLGMFAPIAKPVGTLMSSRQRLHAHMGMEG</sequence>
<evidence type="ECO:0008006" key="3">
    <source>
        <dbReference type="Google" id="ProtNLM"/>
    </source>
</evidence>
<protein>
    <recommendedName>
        <fullName evidence="3">DUF4188 domain-containing protein</fullName>
    </recommendedName>
</protein>
<accession>A0A7X5XZH3</accession>
<dbReference type="EMBL" id="JAATJB010000007">
    <property type="protein sequence ID" value="NJB98257.1"/>
    <property type="molecule type" value="Genomic_DNA"/>
</dbReference>
<reference evidence="1 2" key="1">
    <citation type="submission" date="2020-03" db="EMBL/GenBank/DDBJ databases">
        <title>Genomic Encyclopedia of Type Strains, Phase IV (KMG-IV): sequencing the most valuable type-strain genomes for metagenomic binning, comparative biology and taxonomic classification.</title>
        <authorList>
            <person name="Goeker M."/>
        </authorList>
    </citation>
    <scope>NUCLEOTIDE SEQUENCE [LARGE SCALE GENOMIC DNA]</scope>
    <source>
        <strain evidence="1 2">DSM 7225</strain>
    </source>
</reference>
<dbReference type="Pfam" id="PF13826">
    <property type="entry name" value="Monooxy_af470-like"/>
    <property type="match status" value="1"/>
</dbReference>
<keyword evidence="2" id="KW-1185">Reference proteome</keyword>
<evidence type="ECO:0000313" key="2">
    <source>
        <dbReference type="Proteomes" id="UP000531251"/>
    </source>
</evidence>
<dbReference type="Proteomes" id="UP000531251">
    <property type="component" value="Unassembled WGS sequence"/>
</dbReference>
<dbReference type="RefSeq" id="WP_125977178.1">
    <property type="nucleotide sequence ID" value="NZ_BAAADY010000003.1"/>
</dbReference>
<proteinExistence type="predicted"/>